<protein>
    <submittedName>
        <fullName evidence="1">ARAD1C25894p</fullName>
    </submittedName>
</protein>
<sequence>MDPIQASILAKQYVEPSRWSVDAFCNLFSCTKDNGRAFFKWYCSFLQDGLHDSSFYIDTEDNEDSGYSFYGLDPCQVRYRSVASRAHALLSSFISDCVQMSLQKGWVNQCDLGQLQQMLTNIATSQFACSQRSKRGRDDINDLSSKRVRLVS</sequence>
<gene>
    <name evidence="1" type="ORF">GNLVRS02_ARAD1C25894g</name>
</gene>
<dbReference type="AlphaFoldDB" id="A0A060T2K1"/>
<reference evidence="1" key="1">
    <citation type="submission" date="2014-02" db="EMBL/GenBank/DDBJ databases">
        <authorList>
            <person name="Genoscope - CEA"/>
        </authorList>
    </citation>
    <scope>NUCLEOTIDE SEQUENCE</scope>
    <source>
        <strain evidence="1">LS3</strain>
    </source>
</reference>
<dbReference type="EMBL" id="HG937693">
    <property type="protein sequence ID" value="CDP35024.1"/>
    <property type="molecule type" value="Genomic_DNA"/>
</dbReference>
<evidence type="ECO:0000313" key="1">
    <source>
        <dbReference type="EMBL" id="CDP35024.1"/>
    </source>
</evidence>
<proteinExistence type="predicted"/>
<reference evidence="1" key="2">
    <citation type="submission" date="2014-06" db="EMBL/GenBank/DDBJ databases">
        <title>The complete genome of Blastobotrys (Arxula) adeninivorans LS3 - a yeast of biotechnological interest.</title>
        <authorList>
            <person name="Kunze G."/>
            <person name="Gaillardin C."/>
            <person name="Czernicka M."/>
            <person name="Durrens P."/>
            <person name="Martin T."/>
            <person name="Boer E."/>
            <person name="Gabaldon T."/>
            <person name="Cruz J."/>
            <person name="Talla E."/>
            <person name="Marck C."/>
            <person name="Goffeau A."/>
            <person name="Barbe V."/>
            <person name="Baret P."/>
            <person name="Baronian K."/>
            <person name="Beier S."/>
            <person name="Bleykasten C."/>
            <person name="Bode R."/>
            <person name="Casaregola S."/>
            <person name="Despons L."/>
            <person name="Fairhead C."/>
            <person name="Giersberg M."/>
            <person name="Gierski P."/>
            <person name="Hahnel U."/>
            <person name="Hartmann A."/>
            <person name="Jankowska D."/>
            <person name="Jubin C."/>
            <person name="Jung P."/>
            <person name="Lafontaine I."/>
            <person name="Leh-Louis V."/>
            <person name="Lemaire M."/>
            <person name="Marcet-Houben M."/>
            <person name="Mascher M."/>
            <person name="Morel G."/>
            <person name="Richard G.-F."/>
            <person name="Riechen J."/>
            <person name="Sacerdot C."/>
            <person name="Sarkar A."/>
            <person name="Savel G."/>
            <person name="Schacherer J."/>
            <person name="Sherman D."/>
            <person name="Straub M.-L."/>
            <person name="Stein N."/>
            <person name="Thierry A."/>
            <person name="Trautwein-Schult A."/>
            <person name="Westhof E."/>
            <person name="Worch S."/>
            <person name="Dujon B."/>
            <person name="Souciet J.-L."/>
            <person name="Wincker P."/>
            <person name="Scholz U."/>
            <person name="Neuveglise N."/>
        </authorList>
    </citation>
    <scope>NUCLEOTIDE SEQUENCE</scope>
    <source>
        <strain evidence="1">LS3</strain>
    </source>
</reference>
<organism evidence="1">
    <name type="scientific">Blastobotrys adeninivorans</name>
    <name type="common">Yeast</name>
    <name type="synonym">Arxula adeninivorans</name>
    <dbReference type="NCBI Taxonomy" id="409370"/>
    <lineage>
        <taxon>Eukaryota</taxon>
        <taxon>Fungi</taxon>
        <taxon>Dikarya</taxon>
        <taxon>Ascomycota</taxon>
        <taxon>Saccharomycotina</taxon>
        <taxon>Dipodascomycetes</taxon>
        <taxon>Dipodascales</taxon>
        <taxon>Trichomonascaceae</taxon>
        <taxon>Blastobotrys</taxon>
    </lineage>
</organism>
<name>A0A060T2K1_BLAAD</name>
<accession>A0A060T2K1</accession>